<dbReference type="AlphaFoldDB" id="A0A417YQF8"/>
<reference evidence="1 2" key="1">
    <citation type="journal article" date="2017" name="Int. J. Syst. Evol. Microbiol.">
        <title>Bacillus notoginsengisoli sp. nov., a novel bacterium isolated from the rhizosphere of Panax notoginseng.</title>
        <authorList>
            <person name="Zhang M.Y."/>
            <person name="Cheng J."/>
            <person name="Cai Y."/>
            <person name="Zhang T.Y."/>
            <person name="Wu Y.Y."/>
            <person name="Manikprabhu D."/>
            <person name="Li W.J."/>
            <person name="Zhang Y.X."/>
        </authorList>
    </citation>
    <scope>NUCLEOTIDE SEQUENCE [LARGE SCALE GENOMIC DNA]</scope>
    <source>
        <strain evidence="1 2">JCM 30743</strain>
    </source>
</reference>
<dbReference type="OrthoDB" id="9870838at2"/>
<name>A0A417YQF8_9BACI</name>
<protein>
    <submittedName>
        <fullName evidence="1">Uncharacterized protein</fullName>
    </submittedName>
</protein>
<proteinExistence type="predicted"/>
<sequence length="66" mass="7891">MREVKVFVEGKIVIVQYDEDSWRVKDNPFCETWPGDWSMRKVREAVQKYDAVIERRKRGGPIKFST</sequence>
<accession>A0A417YQF8</accession>
<organism evidence="1 2">
    <name type="scientific">Neobacillus notoginsengisoli</name>
    <dbReference type="NCBI Taxonomy" id="1578198"/>
    <lineage>
        <taxon>Bacteria</taxon>
        <taxon>Bacillati</taxon>
        <taxon>Bacillota</taxon>
        <taxon>Bacilli</taxon>
        <taxon>Bacillales</taxon>
        <taxon>Bacillaceae</taxon>
        <taxon>Neobacillus</taxon>
    </lineage>
</organism>
<evidence type="ECO:0000313" key="2">
    <source>
        <dbReference type="Proteomes" id="UP000284416"/>
    </source>
</evidence>
<dbReference type="EMBL" id="QWEG01000012">
    <property type="protein sequence ID" value="RHW36072.1"/>
    <property type="molecule type" value="Genomic_DNA"/>
</dbReference>
<dbReference type="RefSeq" id="WP_118923182.1">
    <property type="nucleotide sequence ID" value="NZ_QWEG01000012.1"/>
</dbReference>
<comment type="caution">
    <text evidence="1">The sequence shown here is derived from an EMBL/GenBank/DDBJ whole genome shotgun (WGS) entry which is preliminary data.</text>
</comment>
<dbReference type="Proteomes" id="UP000284416">
    <property type="component" value="Unassembled WGS sequence"/>
</dbReference>
<keyword evidence="2" id="KW-1185">Reference proteome</keyword>
<evidence type="ECO:0000313" key="1">
    <source>
        <dbReference type="EMBL" id="RHW36072.1"/>
    </source>
</evidence>
<gene>
    <name evidence="1" type="ORF">D1B31_18515</name>
</gene>